<dbReference type="Proteomes" id="UP000886842">
    <property type="component" value="Unassembled WGS sequence"/>
</dbReference>
<accession>A0A9D1KM17</accession>
<comment type="caution">
    <text evidence="3">The sequence shown here is derived from an EMBL/GenBank/DDBJ whole genome shotgun (WGS) entry which is preliminary data.</text>
</comment>
<feature type="domain" description="Activator of Hsp90 ATPase homologue 1/2-like C-terminal" evidence="2">
    <location>
        <begin position="15"/>
        <end position="153"/>
    </location>
</feature>
<comment type="similarity">
    <text evidence="1">Belongs to the AHA1 family.</text>
</comment>
<organism evidence="3 4">
    <name type="scientific">Candidatus Avipropionibacterium avicola</name>
    <dbReference type="NCBI Taxonomy" id="2840701"/>
    <lineage>
        <taxon>Bacteria</taxon>
        <taxon>Bacillati</taxon>
        <taxon>Actinomycetota</taxon>
        <taxon>Actinomycetes</taxon>
        <taxon>Propionibacteriales</taxon>
        <taxon>Propionibacteriaceae</taxon>
        <taxon>Propionibacteriaceae incertae sedis</taxon>
        <taxon>Candidatus Avipropionibacterium</taxon>
    </lineage>
</organism>
<evidence type="ECO:0000256" key="1">
    <source>
        <dbReference type="ARBA" id="ARBA00006817"/>
    </source>
</evidence>
<dbReference type="EMBL" id="DVLP01000287">
    <property type="protein sequence ID" value="HIT75844.1"/>
    <property type="molecule type" value="Genomic_DNA"/>
</dbReference>
<evidence type="ECO:0000313" key="3">
    <source>
        <dbReference type="EMBL" id="HIT75844.1"/>
    </source>
</evidence>
<protein>
    <submittedName>
        <fullName evidence="3">SRPBCC domain-containing protein</fullName>
    </submittedName>
</protein>
<reference evidence="3" key="1">
    <citation type="submission" date="2020-10" db="EMBL/GenBank/DDBJ databases">
        <authorList>
            <person name="Gilroy R."/>
        </authorList>
    </citation>
    <scope>NUCLEOTIDE SEQUENCE</scope>
    <source>
        <strain evidence="3">ChiGjej1B1-24693</strain>
    </source>
</reference>
<name>A0A9D1KM17_9ACTN</name>
<sequence>MARIDVVTREIPSDPAAVHAAFTDPTALEVWLPPEGMTGRVTEYDLRPGGRCRMVLKYVDARQSPGKSTADEDVSVSRFIEIVPDHRVVQDIDFESDDPAFSGTMRLTWQVDPLNGGHASVVEMRAEHVPYGIDQSDHLAGMSSSLANLADHLAEHRSTTQS</sequence>
<dbReference type="Gene3D" id="3.30.530.20">
    <property type="match status" value="1"/>
</dbReference>
<dbReference type="Pfam" id="PF08327">
    <property type="entry name" value="AHSA1"/>
    <property type="match status" value="1"/>
</dbReference>
<dbReference type="InterPro" id="IPR013538">
    <property type="entry name" value="ASHA1/2-like_C"/>
</dbReference>
<dbReference type="AlphaFoldDB" id="A0A9D1KM17"/>
<evidence type="ECO:0000259" key="2">
    <source>
        <dbReference type="Pfam" id="PF08327"/>
    </source>
</evidence>
<proteinExistence type="inferred from homology"/>
<dbReference type="InterPro" id="IPR023393">
    <property type="entry name" value="START-like_dom_sf"/>
</dbReference>
<dbReference type="SUPFAM" id="SSF55961">
    <property type="entry name" value="Bet v1-like"/>
    <property type="match status" value="1"/>
</dbReference>
<reference evidence="3" key="2">
    <citation type="journal article" date="2021" name="PeerJ">
        <title>Extensive microbial diversity within the chicken gut microbiome revealed by metagenomics and culture.</title>
        <authorList>
            <person name="Gilroy R."/>
            <person name="Ravi A."/>
            <person name="Getino M."/>
            <person name="Pursley I."/>
            <person name="Horton D.L."/>
            <person name="Alikhan N.F."/>
            <person name="Baker D."/>
            <person name="Gharbi K."/>
            <person name="Hall N."/>
            <person name="Watson M."/>
            <person name="Adriaenssens E.M."/>
            <person name="Foster-Nyarko E."/>
            <person name="Jarju S."/>
            <person name="Secka A."/>
            <person name="Antonio M."/>
            <person name="Oren A."/>
            <person name="Chaudhuri R.R."/>
            <person name="La Ragione R."/>
            <person name="Hildebrand F."/>
            <person name="Pallen M.J."/>
        </authorList>
    </citation>
    <scope>NUCLEOTIDE SEQUENCE</scope>
    <source>
        <strain evidence="3">ChiGjej1B1-24693</strain>
    </source>
</reference>
<gene>
    <name evidence="3" type="ORF">IAA98_09680</name>
</gene>
<evidence type="ECO:0000313" key="4">
    <source>
        <dbReference type="Proteomes" id="UP000886842"/>
    </source>
</evidence>